<evidence type="ECO:0000256" key="4">
    <source>
        <dbReference type="ARBA" id="ARBA00023004"/>
    </source>
</evidence>
<dbReference type="PROSITE" id="PS00550">
    <property type="entry name" value="HEMERYTHRINS"/>
    <property type="match status" value="1"/>
</dbReference>
<evidence type="ECO:0000313" key="7">
    <source>
        <dbReference type="Proteomes" id="UP000186819"/>
    </source>
</evidence>
<gene>
    <name evidence="6" type="ORF">SAMN05421829_10714</name>
</gene>
<dbReference type="Pfam" id="PF01814">
    <property type="entry name" value="Hemerythrin"/>
    <property type="match status" value="1"/>
</dbReference>
<dbReference type="PANTHER" id="PTHR37164">
    <property type="entry name" value="BACTERIOHEMERYTHRIN"/>
    <property type="match status" value="1"/>
</dbReference>
<feature type="domain" description="Hemerythrin-like" evidence="5">
    <location>
        <begin position="16"/>
        <end position="125"/>
    </location>
</feature>
<keyword evidence="7" id="KW-1185">Reference proteome</keyword>
<dbReference type="OrthoDB" id="5296936at2"/>
<dbReference type="InterPro" id="IPR016131">
    <property type="entry name" value="Haemerythrin_Fe_BS"/>
</dbReference>
<dbReference type="NCBIfam" id="TIGR02481">
    <property type="entry name" value="hemeryth_dom"/>
    <property type="match status" value="1"/>
</dbReference>
<organism evidence="6 7">
    <name type="scientific">Aromatoleum tolulyticum</name>
    <dbReference type="NCBI Taxonomy" id="34027"/>
    <lineage>
        <taxon>Bacteria</taxon>
        <taxon>Pseudomonadati</taxon>
        <taxon>Pseudomonadota</taxon>
        <taxon>Betaproteobacteria</taxon>
        <taxon>Rhodocyclales</taxon>
        <taxon>Rhodocyclaceae</taxon>
        <taxon>Aromatoleum</taxon>
    </lineage>
</organism>
<evidence type="ECO:0000313" key="6">
    <source>
        <dbReference type="EMBL" id="SIQ81193.1"/>
    </source>
</evidence>
<dbReference type="InterPro" id="IPR012827">
    <property type="entry name" value="Hemerythrin_metal-bd"/>
</dbReference>
<accession>A0A1N6VTL4</accession>
<dbReference type="EMBL" id="FTMD01000007">
    <property type="protein sequence ID" value="SIQ81193.1"/>
    <property type="molecule type" value="Genomic_DNA"/>
</dbReference>
<dbReference type="GO" id="GO:0046872">
    <property type="term" value="F:metal ion binding"/>
    <property type="evidence" value="ECO:0007669"/>
    <property type="project" value="UniProtKB-KW"/>
</dbReference>
<dbReference type="CDD" id="cd12107">
    <property type="entry name" value="Hemerythrin"/>
    <property type="match status" value="1"/>
</dbReference>
<dbReference type="PANTHER" id="PTHR37164:SF1">
    <property type="entry name" value="BACTERIOHEMERYTHRIN"/>
    <property type="match status" value="1"/>
</dbReference>
<dbReference type="Proteomes" id="UP000186819">
    <property type="component" value="Unassembled WGS sequence"/>
</dbReference>
<keyword evidence="4" id="KW-0408">Iron</keyword>
<dbReference type="SUPFAM" id="SSF47188">
    <property type="entry name" value="Hemerythrin-like"/>
    <property type="match status" value="1"/>
</dbReference>
<dbReference type="RefSeq" id="WP_076602310.1">
    <property type="nucleotide sequence ID" value="NZ_FTMD01000007.1"/>
</dbReference>
<dbReference type="InterPro" id="IPR012312">
    <property type="entry name" value="Hemerythrin-like"/>
</dbReference>
<dbReference type="InterPro" id="IPR035938">
    <property type="entry name" value="Hemerythrin-like_sf"/>
</dbReference>
<dbReference type="GO" id="GO:0005344">
    <property type="term" value="F:oxygen carrier activity"/>
    <property type="evidence" value="ECO:0007669"/>
    <property type="project" value="UniProtKB-KW"/>
</dbReference>
<dbReference type="STRING" id="34027.SAMN05421829_10714"/>
<keyword evidence="2" id="KW-0561">Oxygen transport</keyword>
<proteinExistence type="inferred from homology"/>
<evidence type="ECO:0000256" key="1">
    <source>
        <dbReference type="ARBA" id="ARBA00010587"/>
    </source>
</evidence>
<keyword evidence="2" id="KW-0813">Transport</keyword>
<protein>
    <submittedName>
        <fullName evidence="6">Hemerythrin</fullName>
    </submittedName>
</protein>
<evidence type="ECO:0000256" key="3">
    <source>
        <dbReference type="ARBA" id="ARBA00022723"/>
    </source>
</evidence>
<keyword evidence="3" id="KW-0479">Metal-binding</keyword>
<reference evidence="7" key="1">
    <citation type="submission" date="2017-01" db="EMBL/GenBank/DDBJ databases">
        <authorList>
            <person name="Varghese N."/>
            <person name="Submissions S."/>
        </authorList>
    </citation>
    <scope>NUCLEOTIDE SEQUENCE [LARGE SCALE GENOMIC DNA]</scope>
    <source>
        <strain evidence="7">ATCC 51758</strain>
    </source>
</reference>
<dbReference type="Gene3D" id="1.20.120.50">
    <property type="entry name" value="Hemerythrin-like"/>
    <property type="match status" value="1"/>
</dbReference>
<sequence>MIDIKWDSKFEVGHPRIDAEHRAFVDLIRAVSVEADRNCPKEKAMRLLLEVRKYAEFHFVSEENIMLDVGYPHYEEHREEHEWLLRRLEHECNLYYTDSAPLQELAHFMFDWFAMHTTVADKKLVDSIAAHNATPAP</sequence>
<comment type="similarity">
    <text evidence="1">Belongs to the hemerythrin family.</text>
</comment>
<evidence type="ECO:0000256" key="2">
    <source>
        <dbReference type="ARBA" id="ARBA00022621"/>
    </source>
</evidence>
<dbReference type="InterPro" id="IPR050669">
    <property type="entry name" value="Hemerythrin"/>
</dbReference>
<dbReference type="AlphaFoldDB" id="A0A1N6VTL4"/>
<evidence type="ECO:0000259" key="5">
    <source>
        <dbReference type="Pfam" id="PF01814"/>
    </source>
</evidence>
<name>A0A1N6VTL4_9RHOO</name>